<dbReference type="EMBL" id="CP032157">
    <property type="protein sequence ID" value="AXY78139.1"/>
    <property type="molecule type" value="Genomic_DNA"/>
</dbReference>
<dbReference type="AlphaFoldDB" id="A0A3B7MY27"/>
<gene>
    <name evidence="2" type="ORF">D3H65_30915</name>
</gene>
<proteinExistence type="predicted"/>
<name>A0A3B7MY27_9BACT</name>
<feature type="chain" id="PRO_5017568438" description="DUF481 domain-containing protein" evidence="1">
    <location>
        <begin position="22"/>
        <end position="286"/>
    </location>
</feature>
<evidence type="ECO:0000313" key="3">
    <source>
        <dbReference type="Proteomes" id="UP000263900"/>
    </source>
</evidence>
<protein>
    <recommendedName>
        <fullName evidence="4">DUF481 domain-containing protein</fullName>
    </recommendedName>
</protein>
<evidence type="ECO:0000313" key="2">
    <source>
        <dbReference type="EMBL" id="AXY78139.1"/>
    </source>
</evidence>
<reference evidence="2 3" key="1">
    <citation type="submission" date="2018-09" db="EMBL/GenBank/DDBJ databases">
        <title>Genome sequencing of strain 6GH32-13.</title>
        <authorList>
            <person name="Weon H.-Y."/>
            <person name="Heo J."/>
            <person name="Kwon S.-W."/>
        </authorList>
    </citation>
    <scope>NUCLEOTIDE SEQUENCE [LARGE SCALE GENOMIC DNA]</scope>
    <source>
        <strain evidence="2 3">5GH32-13</strain>
    </source>
</reference>
<evidence type="ECO:0008006" key="4">
    <source>
        <dbReference type="Google" id="ProtNLM"/>
    </source>
</evidence>
<dbReference type="RefSeq" id="WP_119054012.1">
    <property type="nucleotide sequence ID" value="NZ_CP032157.1"/>
</dbReference>
<dbReference type="OrthoDB" id="835191at2"/>
<dbReference type="PROSITE" id="PS51257">
    <property type="entry name" value="PROKAR_LIPOPROTEIN"/>
    <property type="match status" value="1"/>
</dbReference>
<keyword evidence="3" id="KW-1185">Reference proteome</keyword>
<organism evidence="2 3">
    <name type="scientific">Paraflavitalea soli</name>
    <dbReference type="NCBI Taxonomy" id="2315862"/>
    <lineage>
        <taxon>Bacteria</taxon>
        <taxon>Pseudomonadati</taxon>
        <taxon>Bacteroidota</taxon>
        <taxon>Chitinophagia</taxon>
        <taxon>Chitinophagales</taxon>
        <taxon>Chitinophagaceae</taxon>
        <taxon>Paraflavitalea</taxon>
    </lineage>
</organism>
<dbReference type="KEGG" id="pseg:D3H65_30915"/>
<accession>A0A3B7MY27</accession>
<feature type="signal peptide" evidence="1">
    <location>
        <begin position="1"/>
        <end position="21"/>
    </location>
</feature>
<sequence length="286" mass="30900">MMKLTFLLIATGIGVSCIAQTDTTATTDSTNKATLTLGASYSNNANYYGQRAQENMPYIAANATYRLRSGIYFSGMGFKLLNDSGSAISATSLGAGISFPLSKRLTADLSYSHTFYPAHSPFLQAANADNVSGSLTLENWLSTTASVDYAFGKTQDVFVTLGTSKFINLGSLSPKDFVSLTPAIEVTGGTQHFYETYVTEKRLRDSLLGLLIPPILGGPGNNGTTTHTTVSTSFDLLSYNLKLPLAYNRAHYLLELAYQLSVLSEKAPKGTGHTNSFFTCSFYYQF</sequence>
<evidence type="ECO:0000256" key="1">
    <source>
        <dbReference type="SAM" id="SignalP"/>
    </source>
</evidence>
<keyword evidence="1" id="KW-0732">Signal</keyword>
<dbReference type="Proteomes" id="UP000263900">
    <property type="component" value="Chromosome"/>
</dbReference>